<evidence type="ECO:0000313" key="3">
    <source>
        <dbReference type="Proteomes" id="UP001209713"/>
    </source>
</evidence>
<proteinExistence type="predicted"/>
<organism evidence="2 3">
    <name type="scientific">Marinomonas sargassi</name>
    <dbReference type="NCBI Taxonomy" id="2984494"/>
    <lineage>
        <taxon>Bacteria</taxon>
        <taxon>Pseudomonadati</taxon>
        <taxon>Pseudomonadota</taxon>
        <taxon>Gammaproteobacteria</taxon>
        <taxon>Oceanospirillales</taxon>
        <taxon>Oceanospirillaceae</taxon>
        <taxon>Marinomonas</taxon>
    </lineage>
</organism>
<accession>A0ABT2YRU0</accession>
<name>A0ABT2YRU0_9GAMM</name>
<keyword evidence="3" id="KW-1185">Reference proteome</keyword>
<feature type="region of interest" description="Disordered" evidence="1">
    <location>
        <begin position="25"/>
        <end position="44"/>
    </location>
</feature>
<evidence type="ECO:0008006" key="4">
    <source>
        <dbReference type="Google" id="ProtNLM"/>
    </source>
</evidence>
<dbReference type="RefSeq" id="WP_263529986.1">
    <property type="nucleotide sequence ID" value="NZ_JAOVZB010000002.1"/>
</dbReference>
<protein>
    <recommendedName>
        <fullName evidence="4">Lipoprotein</fullName>
    </recommendedName>
</protein>
<comment type="caution">
    <text evidence="2">The sequence shown here is derived from an EMBL/GenBank/DDBJ whole genome shotgun (WGS) entry which is preliminary data.</text>
</comment>
<dbReference type="EMBL" id="JAOVZB010000002">
    <property type="protein sequence ID" value="MCV2402607.1"/>
    <property type="molecule type" value="Genomic_DNA"/>
</dbReference>
<dbReference type="PROSITE" id="PS51257">
    <property type="entry name" value="PROKAR_LIPOPROTEIN"/>
    <property type="match status" value="1"/>
</dbReference>
<reference evidence="2 3" key="1">
    <citation type="submission" date="2022-10" db="EMBL/GenBank/DDBJ databases">
        <title>Marinomonas transparenta sp. nov. and Marinomonas sargassi sp. nov., isolated from marine alga (Sargassum natans (L.) Gaillon).</title>
        <authorList>
            <person name="Wang Y."/>
        </authorList>
    </citation>
    <scope>NUCLEOTIDE SEQUENCE [LARGE SCALE GENOMIC DNA]</scope>
    <source>
        <strain evidence="2 3">C2222</strain>
    </source>
</reference>
<evidence type="ECO:0000313" key="2">
    <source>
        <dbReference type="EMBL" id="MCV2402607.1"/>
    </source>
</evidence>
<feature type="compositionally biased region" description="Gly residues" evidence="1">
    <location>
        <begin position="29"/>
        <end position="44"/>
    </location>
</feature>
<dbReference type="Proteomes" id="UP001209713">
    <property type="component" value="Unassembled WGS sequence"/>
</dbReference>
<evidence type="ECO:0000256" key="1">
    <source>
        <dbReference type="SAM" id="MobiDB-lite"/>
    </source>
</evidence>
<sequence>MQAIKRISLSVLLVTLVVGLTACAHPRHGGGGGHGGGGAPSSSR</sequence>
<gene>
    <name evidence="2" type="ORF">OFY17_06830</name>
</gene>